<comment type="caution">
    <text evidence="5">The sequence shown here is derived from an EMBL/GenBank/DDBJ whole genome shotgun (WGS) entry which is preliminary data.</text>
</comment>
<evidence type="ECO:0000256" key="4">
    <source>
        <dbReference type="ARBA" id="ARBA00023136"/>
    </source>
</evidence>
<dbReference type="EMBL" id="LQQC01000010">
    <property type="protein sequence ID" value="KXZ58384.1"/>
    <property type="molecule type" value="Genomic_DNA"/>
</dbReference>
<evidence type="ECO:0000313" key="7">
    <source>
        <dbReference type="Proteomes" id="UP000242755"/>
    </source>
</evidence>
<evidence type="ECO:0000313" key="5">
    <source>
        <dbReference type="EMBL" id="KXZ58384.1"/>
    </source>
</evidence>
<evidence type="ECO:0000256" key="1">
    <source>
        <dbReference type="ARBA" id="ARBA00004141"/>
    </source>
</evidence>
<dbReference type="Proteomes" id="UP000242755">
    <property type="component" value="Unassembled WGS sequence"/>
</dbReference>
<keyword evidence="8" id="KW-1185">Reference proteome</keyword>
<name>A0A150H8P1_9MICO</name>
<evidence type="ECO:0000313" key="8">
    <source>
        <dbReference type="Proteomes" id="UP000243589"/>
    </source>
</evidence>
<dbReference type="Proteomes" id="UP000243589">
    <property type="component" value="Unassembled WGS sequence"/>
</dbReference>
<keyword evidence="4" id="KW-0472">Membrane</keyword>
<dbReference type="Pfam" id="PF07681">
    <property type="entry name" value="DoxX"/>
    <property type="match status" value="1"/>
</dbReference>
<evidence type="ECO:0000256" key="3">
    <source>
        <dbReference type="ARBA" id="ARBA00022989"/>
    </source>
</evidence>
<proteinExistence type="predicted"/>
<dbReference type="InterPro" id="IPR032808">
    <property type="entry name" value="DoxX"/>
</dbReference>
<dbReference type="AlphaFoldDB" id="A0A150H8P1"/>
<sequence>MSLVRLIARPMLASSFIANGVSRARRPQSASIAPLTRLLDEKFDVQVSPDLVARGAGVAQIAAGSLLAIGKMPRLSAGLLVSTYLIDVVAEQLDGEAEKKNSLVTKTSLLGGALLAAVDTAGRPSLAWRARHAAESAWDSIEKQSAKAMDAITPNS</sequence>
<dbReference type="RefSeq" id="WP_082784735.1">
    <property type="nucleotide sequence ID" value="NZ_JAKRCZ010000002.1"/>
</dbReference>
<accession>A0A150H8P1</accession>
<keyword evidence="2" id="KW-0812">Transmembrane</keyword>
<reference evidence="6 7" key="2">
    <citation type="submission" date="2017-12" db="EMBL/GenBank/DDBJ databases">
        <title>Phylogenetic diversity of female urinary microbiome.</title>
        <authorList>
            <person name="Thomas-White K."/>
            <person name="Wolfe A.J."/>
        </authorList>
    </citation>
    <scope>NUCLEOTIDE SEQUENCE [LARGE SCALE GENOMIC DNA]</scope>
    <source>
        <strain evidence="6 7">UMB0426</strain>
    </source>
</reference>
<gene>
    <name evidence="5" type="ORF">Bravens_01432</name>
    <name evidence="6" type="ORF">CYJ40_00545</name>
</gene>
<dbReference type="STRING" id="1176165.GCA_001584405_01824"/>
<comment type="subcellular location">
    <subcellularLocation>
        <location evidence="1">Membrane</location>
        <topology evidence="1">Multi-pass membrane protein</topology>
    </subcellularLocation>
</comment>
<dbReference type="GO" id="GO:0016020">
    <property type="term" value="C:membrane"/>
    <property type="evidence" value="ECO:0007669"/>
    <property type="project" value="UniProtKB-SubCell"/>
</dbReference>
<protein>
    <submittedName>
        <fullName evidence="5 6">DoxX</fullName>
    </submittedName>
</protein>
<organism evidence="5 8">
    <name type="scientific">Brevibacterium ravenspurgense</name>
    <dbReference type="NCBI Taxonomy" id="479117"/>
    <lineage>
        <taxon>Bacteria</taxon>
        <taxon>Bacillati</taxon>
        <taxon>Actinomycetota</taxon>
        <taxon>Actinomycetes</taxon>
        <taxon>Micrococcales</taxon>
        <taxon>Brevibacteriaceae</taxon>
        <taxon>Brevibacterium</taxon>
    </lineage>
</organism>
<evidence type="ECO:0000256" key="2">
    <source>
        <dbReference type="ARBA" id="ARBA00022692"/>
    </source>
</evidence>
<evidence type="ECO:0000313" key="6">
    <source>
        <dbReference type="EMBL" id="PKY71202.1"/>
    </source>
</evidence>
<dbReference type="EMBL" id="PKGO01000001">
    <property type="protein sequence ID" value="PKY71202.1"/>
    <property type="molecule type" value="Genomic_DNA"/>
</dbReference>
<dbReference type="PATRIC" id="fig|479117.4.peg.1421"/>
<keyword evidence="3" id="KW-1133">Transmembrane helix</keyword>
<reference evidence="5 8" key="1">
    <citation type="submission" date="2016-01" db="EMBL/GenBank/DDBJ databases">
        <title>Use of Whole Genome Sequencing to ascertain that Brevibacterium massiliense (Roux, Raoult 2009) is a later heterotypic synonym of Brevibacterium ravenspurgense (Mages 2008).</title>
        <authorList>
            <person name="Bernier A.-M."/>
            <person name="Burdz T."/>
            <person name="Huynh C."/>
            <person name="Pachecho A.L."/>
            <person name="Wiebe D."/>
            <person name="Bonner C."/>
            <person name="Bernard K."/>
        </authorList>
    </citation>
    <scope>NUCLEOTIDE SEQUENCE [LARGE SCALE GENOMIC DNA]</scope>
    <source>
        <strain evidence="5 8">CCUG56047</strain>
    </source>
</reference>